<organism evidence="1 2">
    <name type="scientific">Funneliformis mosseae</name>
    <name type="common">Endomycorrhizal fungus</name>
    <name type="synonym">Glomus mosseae</name>
    <dbReference type="NCBI Taxonomy" id="27381"/>
    <lineage>
        <taxon>Eukaryota</taxon>
        <taxon>Fungi</taxon>
        <taxon>Fungi incertae sedis</taxon>
        <taxon>Mucoromycota</taxon>
        <taxon>Glomeromycotina</taxon>
        <taxon>Glomeromycetes</taxon>
        <taxon>Glomerales</taxon>
        <taxon>Glomeraceae</taxon>
        <taxon>Funneliformis</taxon>
    </lineage>
</organism>
<evidence type="ECO:0000313" key="2">
    <source>
        <dbReference type="Proteomes" id="UP000789375"/>
    </source>
</evidence>
<proteinExistence type="predicted"/>
<reference evidence="1" key="1">
    <citation type="submission" date="2021-06" db="EMBL/GenBank/DDBJ databases">
        <authorList>
            <person name="Kallberg Y."/>
            <person name="Tangrot J."/>
            <person name="Rosling A."/>
        </authorList>
    </citation>
    <scope>NUCLEOTIDE SEQUENCE</scope>
    <source>
        <strain evidence="1">87-6 pot B 2015</strain>
    </source>
</reference>
<evidence type="ECO:0000313" key="1">
    <source>
        <dbReference type="EMBL" id="CAG8671165.1"/>
    </source>
</evidence>
<gene>
    <name evidence="1" type="ORF">FMOSSE_LOCUS12417</name>
</gene>
<keyword evidence="2" id="KW-1185">Reference proteome</keyword>
<comment type="caution">
    <text evidence="1">The sequence shown here is derived from an EMBL/GenBank/DDBJ whole genome shotgun (WGS) entry which is preliminary data.</text>
</comment>
<dbReference type="Proteomes" id="UP000789375">
    <property type="component" value="Unassembled WGS sequence"/>
</dbReference>
<name>A0A9N9EGP4_FUNMO</name>
<sequence>MSDSTFSYLNAMIYRITLHLNLDFRIAIIPAILESAMIYFMDATILLNTSNIVPPIPQFTIVDS</sequence>
<protein>
    <submittedName>
        <fullName evidence="1">15575_t:CDS:1</fullName>
    </submittedName>
</protein>
<dbReference type="AlphaFoldDB" id="A0A9N9EGP4"/>
<dbReference type="EMBL" id="CAJVPP010005889">
    <property type="protein sequence ID" value="CAG8671165.1"/>
    <property type="molecule type" value="Genomic_DNA"/>
</dbReference>
<accession>A0A9N9EGP4</accession>